<dbReference type="EC" id="3.1.3.16" evidence="4"/>
<comment type="caution">
    <text evidence="14">The sequence shown here is derived from an EMBL/GenBank/DDBJ whole genome shotgun (WGS) entry which is preliminary data.</text>
</comment>
<dbReference type="CDD" id="cd00143">
    <property type="entry name" value="PP2Cc"/>
    <property type="match status" value="1"/>
</dbReference>
<reference evidence="14 15" key="1">
    <citation type="journal article" date="2018" name="Mol. Plant">
        <title>The genome of Artemisia annua provides insight into the evolution of Asteraceae family and artemisinin biosynthesis.</title>
        <authorList>
            <person name="Shen Q."/>
            <person name="Zhang L."/>
            <person name="Liao Z."/>
            <person name="Wang S."/>
            <person name="Yan T."/>
            <person name="Shi P."/>
            <person name="Liu M."/>
            <person name="Fu X."/>
            <person name="Pan Q."/>
            <person name="Wang Y."/>
            <person name="Lv Z."/>
            <person name="Lu X."/>
            <person name="Zhang F."/>
            <person name="Jiang W."/>
            <person name="Ma Y."/>
            <person name="Chen M."/>
            <person name="Hao X."/>
            <person name="Li L."/>
            <person name="Tang Y."/>
            <person name="Lv G."/>
            <person name="Zhou Y."/>
            <person name="Sun X."/>
            <person name="Brodelius P.E."/>
            <person name="Rose J.K.C."/>
            <person name="Tang K."/>
        </authorList>
    </citation>
    <scope>NUCLEOTIDE SEQUENCE [LARGE SCALE GENOMIC DNA]</scope>
    <source>
        <strain evidence="15">cv. Huhao1</strain>
        <tissue evidence="14">Leaf</tissue>
    </source>
</reference>
<dbReference type="InterPro" id="IPR001932">
    <property type="entry name" value="PPM-type_phosphatase-like_dom"/>
</dbReference>
<dbReference type="GO" id="GO:0046872">
    <property type="term" value="F:metal ion binding"/>
    <property type="evidence" value="ECO:0007669"/>
    <property type="project" value="UniProtKB-KW"/>
</dbReference>
<evidence type="ECO:0000256" key="9">
    <source>
        <dbReference type="ARBA" id="ARBA00023211"/>
    </source>
</evidence>
<dbReference type="Proteomes" id="UP000245207">
    <property type="component" value="Unassembled WGS sequence"/>
</dbReference>
<dbReference type="InterPro" id="IPR036457">
    <property type="entry name" value="PPM-type-like_dom_sf"/>
</dbReference>
<dbReference type="PANTHER" id="PTHR13832">
    <property type="entry name" value="PROTEIN PHOSPHATASE 2C"/>
    <property type="match status" value="1"/>
</dbReference>
<dbReference type="AlphaFoldDB" id="A0A2U1KNX7"/>
<dbReference type="PROSITE" id="PS01032">
    <property type="entry name" value="PPM_1"/>
    <property type="match status" value="1"/>
</dbReference>
<dbReference type="PANTHER" id="PTHR13832:SF620">
    <property type="entry name" value="PROTEIN PHOSPHATASE 2C 13-RELATED"/>
    <property type="match status" value="1"/>
</dbReference>
<dbReference type="FunFam" id="3.60.40.10:FF:000004">
    <property type="entry name" value="Probable protein phosphatase 2C 22"/>
    <property type="match status" value="1"/>
</dbReference>
<keyword evidence="8 12" id="KW-0904">Protein phosphatase</keyword>
<evidence type="ECO:0000256" key="1">
    <source>
        <dbReference type="ARBA" id="ARBA00001936"/>
    </source>
</evidence>
<evidence type="ECO:0000256" key="7">
    <source>
        <dbReference type="ARBA" id="ARBA00022842"/>
    </source>
</evidence>
<dbReference type="PROSITE" id="PS51746">
    <property type="entry name" value="PPM_2"/>
    <property type="match status" value="1"/>
</dbReference>
<name>A0A2U1KNX7_ARTAN</name>
<keyword evidence="7" id="KW-0460">Magnesium</keyword>
<evidence type="ECO:0000256" key="12">
    <source>
        <dbReference type="RuleBase" id="RU003465"/>
    </source>
</evidence>
<evidence type="ECO:0000256" key="6">
    <source>
        <dbReference type="ARBA" id="ARBA00022801"/>
    </source>
</evidence>
<keyword evidence="15" id="KW-1185">Reference proteome</keyword>
<dbReference type="SMART" id="SM00332">
    <property type="entry name" value="PP2Cc"/>
    <property type="match status" value="1"/>
</dbReference>
<evidence type="ECO:0000256" key="5">
    <source>
        <dbReference type="ARBA" id="ARBA00022723"/>
    </source>
</evidence>
<proteinExistence type="inferred from homology"/>
<dbReference type="EMBL" id="PKPP01015591">
    <property type="protein sequence ID" value="PWA38475.1"/>
    <property type="molecule type" value="Genomic_DNA"/>
</dbReference>
<dbReference type="SMART" id="SM00331">
    <property type="entry name" value="PP2C_SIG"/>
    <property type="match status" value="1"/>
</dbReference>
<evidence type="ECO:0000313" key="14">
    <source>
        <dbReference type="EMBL" id="PWA38475.1"/>
    </source>
</evidence>
<evidence type="ECO:0000256" key="10">
    <source>
        <dbReference type="ARBA" id="ARBA00047761"/>
    </source>
</evidence>
<dbReference type="InterPro" id="IPR000222">
    <property type="entry name" value="PP2C_BS"/>
</dbReference>
<comment type="cofactor">
    <cofactor evidence="2">
        <name>Mg(2+)</name>
        <dbReference type="ChEBI" id="CHEBI:18420"/>
    </cofactor>
</comment>
<evidence type="ECO:0000256" key="11">
    <source>
        <dbReference type="ARBA" id="ARBA00048336"/>
    </source>
</evidence>
<dbReference type="OrthoDB" id="10264738at2759"/>
<evidence type="ECO:0000256" key="4">
    <source>
        <dbReference type="ARBA" id="ARBA00013081"/>
    </source>
</evidence>
<dbReference type="STRING" id="35608.A0A2U1KNX7"/>
<dbReference type="InterPro" id="IPR015655">
    <property type="entry name" value="PP2C"/>
</dbReference>
<keyword evidence="9" id="KW-0464">Manganese</keyword>
<feature type="domain" description="PPM-type phosphatase" evidence="13">
    <location>
        <begin position="77"/>
        <end position="352"/>
    </location>
</feature>
<evidence type="ECO:0000313" key="15">
    <source>
        <dbReference type="Proteomes" id="UP000245207"/>
    </source>
</evidence>
<dbReference type="Pfam" id="PF00481">
    <property type="entry name" value="PP2C"/>
    <property type="match status" value="1"/>
</dbReference>
<dbReference type="GO" id="GO:0004722">
    <property type="term" value="F:protein serine/threonine phosphatase activity"/>
    <property type="evidence" value="ECO:0007669"/>
    <property type="project" value="UniProtKB-EC"/>
</dbReference>
<protein>
    <recommendedName>
        <fullName evidence="4">protein-serine/threonine phosphatase</fullName>
        <ecNumber evidence="4">3.1.3.16</ecNumber>
    </recommendedName>
</protein>
<keyword evidence="5" id="KW-0479">Metal-binding</keyword>
<evidence type="ECO:0000256" key="3">
    <source>
        <dbReference type="ARBA" id="ARBA00006702"/>
    </source>
</evidence>
<gene>
    <name evidence="14" type="ORF">CTI12_AA581010</name>
</gene>
<evidence type="ECO:0000256" key="8">
    <source>
        <dbReference type="ARBA" id="ARBA00022912"/>
    </source>
</evidence>
<sequence>MMIASQVESALTTTEKKMMMMTMTEQQTESNVMCSLQLNLHLEEVVQISDKSKSGTNSSTIIKGPLLGGSNLSPSIRSGSHTDIGARRSNEDQHIGIDDVSKQLGDVYKWGLPSSFYAIFDGHGGPEAASYVKDHVTRLFFEDSDLPQTQSEESLDDLFLKELQECQSKVFLQADQALLDEDSISDYCGTTALTVFILGKHVLIANAGDCRAVISRKGVAKQMTQDHRPSYLQEKKRVEDLGGYFEDGYLNGELAVTRALGDRHMKSPSGSNSKSPLIAEPEMTQWVLSDDDEFMIIGCDGIWDVMSNKEAVDLVRRQLMHHNDLERCARELIDQALRLHTSDNLTAIVVCFSSQIKPPQPWRPKFRRSGL</sequence>
<dbReference type="GO" id="GO:0005737">
    <property type="term" value="C:cytoplasm"/>
    <property type="evidence" value="ECO:0007669"/>
    <property type="project" value="UniProtKB-ARBA"/>
</dbReference>
<evidence type="ECO:0000259" key="13">
    <source>
        <dbReference type="PROSITE" id="PS51746"/>
    </source>
</evidence>
<keyword evidence="6 12" id="KW-0378">Hydrolase</keyword>
<organism evidence="14 15">
    <name type="scientific">Artemisia annua</name>
    <name type="common">Sweet wormwood</name>
    <dbReference type="NCBI Taxonomy" id="35608"/>
    <lineage>
        <taxon>Eukaryota</taxon>
        <taxon>Viridiplantae</taxon>
        <taxon>Streptophyta</taxon>
        <taxon>Embryophyta</taxon>
        <taxon>Tracheophyta</taxon>
        <taxon>Spermatophyta</taxon>
        <taxon>Magnoliopsida</taxon>
        <taxon>eudicotyledons</taxon>
        <taxon>Gunneridae</taxon>
        <taxon>Pentapetalae</taxon>
        <taxon>asterids</taxon>
        <taxon>campanulids</taxon>
        <taxon>Asterales</taxon>
        <taxon>Asteraceae</taxon>
        <taxon>Asteroideae</taxon>
        <taxon>Anthemideae</taxon>
        <taxon>Artemisiinae</taxon>
        <taxon>Artemisia</taxon>
    </lineage>
</organism>
<dbReference type="GO" id="GO:0005634">
    <property type="term" value="C:nucleus"/>
    <property type="evidence" value="ECO:0007669"/>
    <property type="project" value="UniProtKB-ARBA"/>
</dbReference>
<dbReference type="SUPFAM" id="SSF81606">
    <property type="entry name" value="PP2C-like"/>
    <property type="match status" value="1"/>
</dbReference>
<accession>A0A2U1KNX7</accession>
<comment type="catalytic activity">
    <reaction evidence="10">
        <text>O-phospho-L-seryl-[protein] + H2O = L-seryl-[protein] + phosphate</text>
        <dbReference type="Rhea" id="RHEA:20629"/>
        <dbReference type="Rhea" id="RHEA-COMP:9863"/>
        <dbReference type="Rhea" id="RHEA-COMP:11604"/>
        <dbReference type="ChEBI" id="CHEBI:15377"/>
        <dbReference type="ChEBI" id="CHEBI:29999"/>
        <dbReference type="ChEBI" id="CHEBI:43474"/>
        <dbReference type="ChEBI" id="CHEBI:83421"/>
        <dbReference type="EC" id="3.1.3.16"/>
    </reaction>
</comment>
<comment type="catalytic activity">
    <reaction evidence="11">
        <text>O-phospho-L-threonyl-[protein] + H2O = L-threonyl-[protein] + phosphate</text>
        <dbReference type="Rhea" id="RHEA:47004"/>
        <dbReference type="Rhea" id="RHEA-COMP:11060"/>
        <dbReference type="Rhea" id="RHEA-COMP:11605"/>
        <dbReference type="ChEBI" id="CHEBI:15377"/>
        <dbReference type="ChEBI" id="CHEBI:30013"/>
        <dbReference type="ChEBI" id="CHEBI:43474"/>
        <dbReference type="ChEBI" id="CHEBI:61977"/>
        <dbReference type="EC" id="3.1.3.16"/>
    </reaction>
</comment>
<comment type="cofactor">
    <cofactor evidence="1">
        <name>Mn(2+)</name>
        <dbReference type="ChEBI" id="CHEBI:29035"/>
    </cofactor>
</comment>
<comment type="similarity">
    <text evidence="3 12">Belongs to the PP2C family.</text>
</comment>
<evidence type="ECO:0000256" key="2">
    <source>
        <dbReference type="ARBA" id="ARBA00001946"/>
    </source>
</evidence>
<dbReference type="Gene3D" id="3.60.40.10">
    <property type="entry name" value="PPM-type phosphatase domain"/>
    <property type="match status" value="1"/>
</dbReference>